<dbReference type="Pfam" id="PF13568">
    <property type="entry name" value="OMP_b-brl_2"/>
    <property type="match status" value="1"/>
</dbReference>
<organism evidence="3 4">
    <name type="scientific">Eiseniibacteriota bacterium</name>
    <dbReference type="NCBI Taxonomy" id="2212470"/>
    <lineage>
        <taxon>Bacteria</taxon>
        <taxon>Candidatus Eiseniibacteriota</taxon>
    </lineage>
</organism>
<feature type="chain" id="PRO_5036793029" evidence="1">
    <location>
        <begin position="26"/>
        <end position="217"/>
    </location>
</feature>
<feature type="signal peptide" evidence="1">
    <location>
        <begin position="1"/>
        <end position="25"/>
    </location>
</feature>
<dbReference type="InterPro" id="IPR025665">
    <property type="entry name" value="Beta-barrel_OMP_2"/>
</dbReference>
<dbReference type="EMBL" id="JACRIW010000043">
    <property type="protein sequence ID" value="MBI5169159.1"/>
    <property type="molecule type" value="Genomic_DNA"/>
</dbReference>
<evidence type="ECO:0000313" key="3">
    <source>
        <dbReference type="EMBL" id="MBI5169159.1"/>
    </source>
</evidence>
<protein>
    <submittedName>
        <fullName evidence="3">PorT family protein</fullName>
    </submittedName>
</protein>
<reference evidence="3" key="1">
    <citation type="submission" date="2020-07" db="EMBL/GenBank/DDBJ databases">
        <title>Huge and variable diversity of episymbiotic CPR bacteria and DPANN archaea in groundwater ecosystems.</title>
        <authorList>
            <person name="He C.Y."/>
            <person name="Keren R."/>
            <person name="Whittaker M."/>
            <person name="Farag I.F."/>
            <person name="Doudna J."/>
            <person name="Cate J.H.D."/>
            <person name="Banfield J.F."/>
        </authorList>
    </citation>
    <scope>NUCLEOTIDE SEQUENCE</scope>
    <source>
        <strain evidence="3">NC_groundwater_1813_Pr3_B-0.1um_71_17</strain>
    </source>
</reference>
<name>A0A933SBA4_UNCEI</name>
<dbReference type="AlphaFoldDB" id="A0A933SBA4"/>
<gene>
    <name evidence="3" type="ORF">HZA61_06700</name>
</gene>
<dbReference type="Proteomes" id="UP000696931">
    <property type="component" value="Unassembled WGS sequence"/>
</dbReference>
<feature type="domain" description="Outer membrane protein beta-barrel" evidence="2">
    <location>
        <begin position="23"/>
        <end position="190"/>
    </location>
</feature>
<evidence type="ECO:0000259" key="2">
    <source>
        <dbReference type="Pfam" id="PF13568"/>
    </source>
</evidence>
<keyword evidence="1" id="KW-0732">Signal</keyword>
<evidence type="ECO:0000256" key="1">
    <source>
        <dbReference type="SAM" id="SignalP"/>
    </source>
</evidence>
<proteinExistence type="predicted"/>
<evidence type="ECO:0000313" key="4">
    <source>
        <dbReference type="Proteomes" id="UP000696931"/>
    </source>
</evidence>
<comment type="caution">
    <text evidence="3">The sequence shown here is derived from an EMBL/GenBank/DDBJ whole genome shotgun (WGS) entry which is preliminary data.</text>
</comment>
<sequence>MNRKVVLALCALALAAPFAAAPAHAGVTLGLKAGITSSQLGSDLGDLKWRAGVGGGGSLAVDLTPHLAFAPELLWLRKGSTFTSTDVSFGGFDFGNIRTGIDLDYVEVPLLLRLQTGAPGSARLMLVGGPTVAFKVSEKLTTDGLLDTHLNTDEMETFDYGVAVGAGLRLPAGGLNWTFEARYEQGLADVSKLPFGPDLKNGSVQALVGLEFPLIGR</sequence>
<accession>A0A933SBA4</accession>